<gene>
    <name evidence="1" type="ORF">DFR60_108109</name>
</gene>
<name>A0A2V3Y222_9FIRM</name>
<evidence type="ECO:0000313" key="2">
    <source>
        <dbReference type="Proteomes" id="UP000248057"/>
    </source>
</evidence>
<accession>A0A2V3Y222</accession>
<dbReference type="EMBL" id="QJKD01000008">
    <property type="protein sequence ID" value="PXX52024.1"/>
    <property type="molecule type" value="Genomic_DNA"/>
</dbReference>
<dbReference type="GeneID" id="86062513"/>
<dbReference type="Proteomes" id="UP000248057">
    <property type="component" value="Unassembled WGS sequence"/>
</dbReference>
<organism evidence="1 2">
    <name type="scientific">Hungatella effluvii</name>
    <dbReference type="NCBI Taxonomy" id="1096246"/>
    <lineage>
        <taxon>Bacteria</taxon>
        <taxon>Bacillati</taxon>
        <taxon>Bacillota</taxon>
        <taxon>Clostridia</taxon>
        <taxon>Lachnospirales</taxon>
        <taxon>Lachnospiraceae</taxon>
        <taxon>Hungatella</taxon>
    </lineage>
</organism>
<protein>
    <submittedName>
        <fullName evidence="1">Uncharacterized protein</fullName>
    </submittedName>
</protein>
<sequence>MQIFSAVGKKTLGKKGRFVVEAAGEEYYLVNMEVYVWSALLWNFVEKENLDCYVLSLMGQVKGHEETDQLQRTVKSSEIQYCVSRLLRRGLLVCGEGDSPEAAVVDLLLKVFVTPNRLTFSLRFRAFCMGLSHGFSVKGAFSGIYMNENERLLLGKLSQSGNLSLQLEDLYRVLEDNAKWTFRLLPEYQELRETIKLDFLLSVVQLYKKKRLTIQSIQENVMREAVCL</sequence>
<dbReference type="RefSeq" id="WP_110323838.1">
    <property type="nucleotide sequence ID" value="NZ_QJKD01000008.1"/>
</dbReference>
<dbReference type="AlphaFoldDB" id="A0A2V3Y222"/>
<keyword evidence="2" id="KW-1185">Reference proteome</keyword>
<evidence type="ECO:0000313" key="1">
    <source>
        <dbReference type="EMBL" id="PXX52024.1"/>
    </source>
</evidence>
<comment type="caution">
    <text evidence="1">The sequence shown here is derived from an EMBL/GenBank/DDBJ whole genome shotgun (WGS) entry which is preliminary data.</text>
</comment>
<proteinExistence type="predicted"/>
<reference evidence="1 2" key="1">
    <citation type="submission" date="2018-05" db="EMBL/GenBank/DDBJ databases">
        <title>Genomic Encyclopedia of Type Strains, Phase IV (KMG-IV): sequencing the most valuable type-strain genomes for metagenomic binning, comparative biology and taxonomic classification.</title>
        <authorList>
            <person name="Goeker M."/>
        </authorList>
    </citation>
    <scope>NUCLEOTIDE SEQUENCE [LARGE SCALE GENOMIC DNA]</scope>
    <source>
        <strain evidence="1 2">DSM 24995</strain>
    </source>
</reference>